<keyword evidence="1" id="KW-0902">Two-component regulatory system</keyword>
<evidence type="ECO:0000256" key="2">
    <source>
        <dbReference type="PROSITE-ProRule" id="PRU00169"/>
    </source>
</evidence>
<keyword evidence="5" id="KW-0238">DNA-binding</keyword>
<dbReference type="EMBL" id="RPOK01000005">
    <property type="protein sequence ID" value="RPJ65428.1"/>
    <property type="molecule type" value="Genomic_DNA"/>
</dbReference>
<dbReference type="GO" id="GO:0000156">
    <property type="term" value="F:phosphorelay response regulator activity"/>
    <property type="evidence" value="ECO:0007669"/>
    <property type="project" value="InterPro"/>
</dbReference>
<dbReference type="OrthoDB" id="236568at2"/>
<reference evidence="5 6" key="1">
    <citation type="submission" date="2018-11" db="EMBL/GenBank/DDBJ databases">
        <authorList>
            <person name="Ye M.-Q."/>
            <person name="Du Z.-J."/>
        </authorList>
    </citation>
    <scope>NUCLEOTIDE SEQUENCE [LARGE SCALE GENOMIC DNA]</scope>
    <source>
        <strain evidence="5 6">U0105</strain>
    </source>
</reference>
<feature type="domain" description="HTH LytTR-type" evidence="4">
    <location>
        <begin position="133"/>
        <end position="237"/>
    </location>
</feature>
<dbReference type="Proteomes" id="UP000275281">
    <property type="component" value="Unassembled WGS sequence"/>
</dbReference>
<dbReference type="InterPro" id="IPR011006">
    <property type="entry name" value="CheY-like_superfamily"/>
</dbReference>
<dbReference type="InterPro" id="IPR046947">
    <property type="entry name" value="LytR-like"/>
</dbReference>
<feature type="modified residue" description="4-aspartylphosphate" evidence="2">
    <location>
        <position position="54"/>
    </location>
</feature>
<dbReference type="Pfam" id="PF04397">
    <property type="entry name" value="LytTR"/>
    <property type="match status" value="1"/>
</dbReference>
<comment type="caution">
    <text evidence="5">The sequence shown here is derived from an EMBL/GenBank/DDBJ whole genome shotgun (WGS) entry which is preliminary data.</text>
</comment>
<keyword evidence="2" id="KW-0597">Phosphoprotein</keyword>
<dbReference type="PANTHER" id="PTHR37299">
    <property type="entry name" value="TRANSCRIPTIONAL REGULATOR-RELATED"/>
    <property type="match status" value="1"/>
</dbReference>
<evidence type="ECO:0000313" key="6">
    <source>
        <dbReference type="Proteomes" id="UP000275281"/>
    </source>
</evidence>
<evidence type="ECO:0000313" key="5">
    <source>
        <dbReference type="EMBL" id="RPJ65428.1"/>
    </source>
</evidence>
<dbReference type="GO" id="GO:0003677">
    <property type="term" value="F:DNA binding"/>
    <property type="evidence" value="ECO:0007669"/>
    <property type="project" value="UniProtKB-KW"/>
</dbReference>
<dbReference type="AlphaFoldDB" id="A0A3N5Z8N7"/>
<dbReference type="InterPro" id="IPR007492">
    <property type="entry name" value="LytTR_DNA-bd_dom"/>
</dbReference>
<dbReference type="SUPFAM" id="SSF52172">
    <property type="entry name" value="CheY-like"/>
    <property type="match status" value="1"/>
</dbReference>
<evidence type="ECO:0000259" key="4">
    <source>
        <dbReference type="PROSITE" id="PS50930"/>
    </source>
</evidence>
<name>A0A3N5Z8N7_9ALTE</name>
<sequence>MIRCVIVEDEEMAIDRLRREIDKRPGWEVVATCQEYNEAERTLFSVEPDVCFMDISIIAGSGMALAKKLSQFLSTKWIFSTAYDEYAVDAFDIDALGYLLKPYKNSKLLSLFKKVESELADSNHSEPAHSSLLAVKSIGEVCLVDCQDVMWIKGASNYVELHTENKVHLYRSTFSDIEQRLPANKFVRVHRSSMVNLDYVTKIGSELGRYSLVIMKNGDDVRMSNAHKSELFRLLNIE</sequence>
<gene>
    <name evidence="5" type="ORF">DRW07_16120</name>
</gene>
<protein>
    <submittedName>
        <fullName evidence="5">DNA-binding response regulator</fullName>
    </submittedName>
</protein>
<dbReference type="Pfam" id="PF00072">
    <property type="entry name" value="Response_reg"/>
    <property type="match status" value="1"/>
</dbReference>
<dbReference type="PROSITE" id="PS50930">
    <property type="entry name" value="HTH_LYTTR"/>
    <property type="match status" value="1"/>
</dbReference>
<dbReference type="SMART" id="SM00850">
    <property type="entry name" value="LytTR"/>
    <property type="match status" value="1"/>
</dbReference>
<accession>A0A3N5Z8N7</accession>
<keyword evidence="6" id="KW-1185">Reference proteome</keyword>
<organism evidence="5 6">
    <name type="scientific">Alteromonas sediminis</name>
    <dbReference type="NCBI Taxonomy" id="2259342"/>
    <lineage>
        <taxon>Bacteria</taxon>
        <taxon>Pseudomonadati</taxon>
        <taxon>Pseudomonadota</taxon>
        <taxon>Gammaproteobacteria</taxon>
        <taxon>Alteromonadales</taxon>
        <taxon>Alteromonadaceae</taxon>
        <taxon>Alteromonas/Salinimonas group</taxon>
        <taxon>Alteromonas</taxon>
    </lineage>
</organism>
<feature type="domain" description="Response regulatory" evidence="3">
    <location>
        <begin position="3"/>
        <end position="116"/>
    </location>
</feature>
<dbReference type="Gene3D" id="3.40.50.2300">
    <property type="match status" value="1"/>
</dbReference>
<dbReference type="PROSITE" id="PS50110">
    <property type="entry name" value="RESPONSE_REGULATORY"/>
    <property type="match status" value="1"/>
</dbReference>
<dbReference type="Gene3D" id="2.40.50.1020">
    <property type="entry name" value="LytTr DNA-binding domain"/>
    <property type="match status" value="1"/>
</dbReference>
<dbReference type="InterPro" id="IPR001789">
    <property type="entry name" value="Sig_transdc_resp-reg_receiver"/>
</dbReference>
<evidence type="ECO:0000256" key="1">
    <source>
        <dbReference type="ARBA" id="ARBA00023012"/>
    </source>
</evidence>
<dbReference type="SMART" id="SM00448">
    <property type="entry name" value="REC"/>
    <property type="match status" value="1"/>
</dbReference>
<evidence type="ECO:0000259" key="3">
    <source>
        <dbReference type="PROSITE" id="PS50110"/>
    </source>
</evidence>
<proteinExistence type="predicted"/>
<dbReference type="PANTHER" id="PTHR37299:SF1">
    <property type="entry name" value="STAGE 0 SPORULATION PROTEIN A HOMOLOG"/>
    <property type="match status" value="1"/>
</dbReference>
<dbReference type="RefSeq" id="WP_124028975.1">
    <property type="nucleotide sequence ID" value="NZ_JBHRSN010000014.1"/>
</dbReference>